<proteinExistence type="predicted"/>
<dbReference type="AlphaFoldDB" id="A0A0F9MRM3"/>
<dbReference type="EMBL" id="LAZR01009564">
    <property type="protein sequence ID" value="KKM71857.1"/>
    <property type="molecule type" value="Genomic_DNA"/>
</dbReference>
<sequence>MKKKCKYYDEYTLCEPPLEPDEDGKAIKEYECKKAKHYFVVTCDGNLEECDLEIEKIIKGDDEEKGSA</sequence>
<gene>
    <name evidence="1" type="ORF">LCGC14_1426410</name>
</gene>
<name>A0A0F9MRM3_9ZZZZ</name>
<comment type="caution">
    <text evidence="1">The sequence shown here is derived from an EMBL/GenBank/DDBJ whole genome shotgun (WGS) entry which is preliminary data.</text>
</comment>
<protein>
    <submittedName>
        <fullName evidence="1">Uncharacterized protein</fullName>
    </submittedName>
</protein>
<reference evidence="1" key="1">
    <citation type="journal article" date="2015" name="Nature">
        <title>Complex archaea that bridge the gap between prokaryotes and eukaryotes.</title>
        <authorList>
            <person name="Spang A."/>
            <person name="Saw J.H."/>
            <person name="Jorgensen S.L."/>
            <person name="Zaremba-Niedzwiedzka K."/>
            <person name="Martijn J."/>
            <person name="Lind A.E."/>
            <person name="van Eijk R."/>
            <person name="Schleper C."/>
            <person name="Guy L."/>
            <person name="Ettema T.J."/>
        </authorList>
    </citation>
    <scope>NUCLEOTIDE SEQUENCE</scope>
</reference>
<accession>A0A0F9MRM3</accession>
<organism evidence="1">
    <name type="scientific">marine sediment metagenome</name>
    <dbReference type="NCBI Taxonomy" id="412755"/>
    <lineage>
        <taxon>unclassified sequences</taxon>
        <taxon>metagenomes</taxon>
        <taxon>ecological metagenomes</taxon>
    </lineage>
</organism>
<evidence type="ECO:0000313" key="1">
    <source>
        <dbReference type="EMBL" id="KKM71857.1"/>
    </source>
</evidence>